<reference evidence="1 2" key="1">
    <citation type="submission" date="2018-08" db="EMBL/GenBank/DDBJ databases">
        <title>Genome and evolution of the arbuscular mycorrhizal fungus Diversispora epigaea (formerly Glomus versiforme) and its bacterial endosymbionts.</title>
        <authorList>
            <person name="Sun X."/>
            <person name="Fei Z."/>
            <person name="Harrison M."/>
        </authorList>
    </citation>
    <scope>NUCLEOTIDE SEQUENCE [LARGE SCALE GENOMIC DNA]</scope>
    <source>
        <strain evidence="1 2">IT104</strain>
    </source>
</reference>
<dbReference type="OrthoDB" id="2447694at2759"/>
<evidence type="ECO:0000313" key="1">
    <source>
        <dbReference type="EMBL" id="RHZ46054.1"/>
    </source>
</evidence>
<accession>A0A397G858</accession>
<dbReference type="Proteomes" id="UP000266861">
    <property type="component" value="Unassembled WGS sequence"/>
</dbReference>
<name>A0A397G858_9GLOM</name>
<organism evidence="1 2">
    <name type="scientific">Diversispora epigaea</name>
    <dbReference type="NCBI Taxonomy" id="1348612"/>
    <lineage>
        <taxon>Eukaryota</taxon>
        <taxon>Fungi</taxon>
        <taxon>Fungi incertae sedis</taxon>
        <taxon>Mucoromycota</taxon>
        <taxon>Glomeromycotina</taxon>
        <taxon>Glomeromycetes</taxon>
        <taxon>Diversisporales</taxon>
        <taxon>Diversisporaceae</taxon>
        <taxon>Diversispora</taxon>
    </lineage>
</organism>
<gene>
    <name evidence="1" type="ORF">Glove_637g4</name>
</gene>
<protein>
    <submittedName>
        <fullName evidence="1">Uncharacterized protein</fullName>
    </submittedName>
</protein>
<comment type="caution">
    <text evidence="1">The sequence shown here is derived from an EMBL/GenBank/DDBJ whole genome shotgun (WGS) entry which is preliminary data.</text>
</comment>
<sequence length="296" mass="34704">MSYKIKSNLKFRKNKLKNFQKLLNSTKLFLPIHREALNINYKNVYLADEIFDPLSENIKINNDLLISNYTREDLLSIKPGSFILEKLNNDTERTLTQYLNEVIINNTSVFERHSRITFIKDKEVTVKTEFSIEKNNRILFINKNKHLNSLKPYTEYGESDEIFDPLSENIKINNDLLISNYTREDLLSIKPGSFILEKLNNDTERTLTQYLNEVIINNTSVFERHSRITFIKDKEVTVKTEFSIEKNNRILFINKNKHLNSLKPYTEYGECEISTEILACALNNFNSIDSPTARES</sequence>
<dbReference type="AlphaFoldDB" id="A0A397G858"/>
<evidence type="ECO:0000313" key="2">
    <source>
        <dbReference type="Proteomes" id="UP000266861"/>
    </source>
</evidence>
<proteinExistence type="predicted"/>
<keyword evidence="2" id="KW-1185">Reference proteome</keyword>
<dbReference type="EMBL" id="PQFF01000528">
    <property type="protein sequence ID" value="RHZ46054.1"/>
    <property type="molecule type" value="Genomic_DNA"/>
</dbReference>